<feature type="compositionally biased region" description="Basic and acidic residues" evidence="2">
    <location>
        <begin position="198"/>
        <end position="210"/>
    </location>
</feature>
<comment type="similarity">
    <text evidence="1">Belongs to the KRI1 family.</text>
</comment>
<evidence type="ECO:0000259" key="3">
    <source>
        <dbReference type="Pfam" id="PF12936"/>
    </source>
</evidence>
<feature type="compositionally biased region" description="Acidic residues" evidence="2">
    <location>
        <begin position="490"/>
        <end position="502"/>
    </location>
</feature>
<proteinExistence type="inferred from homology"/>
<feature type="compositionally biased region" description="Acidic residues" evidence="2">
    <location>
        <begin position="45"/>
        <end position="66"/>
    </location>
</feature>
<dbReference type="OrthoDB" id="10252032at2759"/>
<feature type="domain" description="Kri1-like C-terminal" evidence="3">
    <location>
        <begin position="524"/>
        <end position="601"/>
    </location>
</feature>
<dbReference type="STRING" id="436010.A0A166RNP0"/>
<feature type="compositionally biased region" description="Basic residues" evidence="2">
    <location>
        <begin position="243"/>
        <end position="254"/>
    </location>
</feature>
<gene>
    <name evidence="4" type="ORF">FIBSPDRAFT_1039594</name>
</gene>
<feature type="compositionally biased region" description="Basic residues" evidence="2">
    <location>
        <begin position="675"/>
        <end position="689"/>
    </location>
</feature>
<feature type="compositionally biased region" description="Basic residues" evidence="2">
    <location>
        <begin position="632"/>
        <end position="641"/>
    </location>
</feature>
<dbReference type="Pfam" id="PF12936">
    <property type="entry name" value="Kri1_C"/>
    <property type="match status" value="1"/>
</dbReference>
<dbReference type="AlphaFoldDB" id="A0A166RNP0"/>
<feature type="region of interest" description="Disordered" evidence="2">
    <location>
        <begin position="356"/>
        <end position="376"/>
    </location>
</feature>
<dbReference type="InterPro" id="IPR024626">
    <property type="entry name" value="Kri1-like_C"/>
</dbReference>
<dbReference type="PANTHER" id="PTHR14490">
    <property type="entry name" value="ZINC FINGER, ZZ TYPE"/>
    <property type="match status" value="1"/>
</dbReference>
<dbReference type="Pfam" id="PF05178">
    <property type="entry name" value="Kri1"/>
    <property type="match status" value="1"/>
</dbReference>
<feature type="region of interest" description="Disordered" evidence="2">
    <location>
        <begin position="404"/>
        <end position="521"/>
    </location>
</feature>
<dbReference type="Proteomes" id="UP000076532">
    <property type="component" value="Unassembled WGS sequence"/>
</dbReference>
<keyword evidence="5" id="KW-1185">Reference proteome</keyword>
<feature type="compositionally biased region" description="Basic and acidic residues" evidence="2">
    <location>
        <begin position="304"/>
        <end position="314"/>
    </location>
</feature>
<name>A0A166RNP0_9AGAM</name>
<accession>A0A166RNP0</accession>
<reference evidence="4 5" key="1">
    <citation type="journal article" date="2016" name="Mol. Biol. Evol.">
        <title>Comparative Genomics of Early-Diverging Mushroom-Forming Fungi Provides Insights into the Origins of Lignocellulose Decay Capabilities.</title>
        <authorList>
            <person name="Nagy L.G."/>
            <person name="Riley R."/>
            <person name="Tritt A."/>
            <person name="Adam C."/>
            <person name="Daum C."/>
            <person name="Floudas D."/>
            <person name="Sun H."/>
            <person name="Yadav J.S."/>
            <person name="Pangilinan J."/>
            <person name="Larsson K.H."/>
            <person name="Matsuura K."/>
            <person name="Barry K."/>
            <person name="Labutti K."/>
            <person name="Kuo R."/>
            <person name="Ohm R.A."/>
            <person name="Bhattacharya S.S."/>
            <person name="Shirouzu T."/>
            <person name="Yoshinaga Y."/>
            <person name="Martin F.M."/>
            <person name="Grigoriev I.V."/>
            <person name="Hibbett D.S."/>
        </authorList>
    </citation>
    <scope>NUCLEOTIDE SEQUENCE [LARGE SCALE GENOMIC DNA]</scope>
    <source>
        <strain evidence="4 5">CBS 109695</strain>
    </source>
</reference>
<dbReference type="InterPro" id="IPR018034">
    <property type="entry name" value="Kri1"/>
</dbReference>
<evidence type="ECO:0000256" key="2">
    <source>
        <dbReference type="SAM" id="MobiDB-lite"/>
    </source>
</evidence>
<feature type="region of interest" description="Disordered" evidence="2">
    <location>
        <begin position="294"/>
        <end position="319"/>
    </location>
</feature>
<dbReference type="PANTHER" id="PTHR14490:SF5">
    <property type="entry name" value="PROTEIN KRI1 HOMOLOG"/>
    <property type="match status" value="1"/>
</dbReference>
<dbReference type="GO" id="GO:0005730">
    <property type="term" value="C:nucleolus"/>
    <property type="evidence" value="ECO:0007669"/>
    <property type="project" value="TreeGrafter"/>
</dbReference>
<feature type="compositionally biased region" description="Basic residues" evidence="2">
    <location>
        <begin position="475"/>
        <end position="487"/>
    </location>
</feature>
<protein>
    <submittedName>
        <fullName evidence="4">Krr1-domain-containing protein</fullName>
    </submittedName>
</protein>
<feature type="compositionally biased region" description="Basic and acidic residues" evidence="2">
    <location>
        <begin position="149"/>
        <end position="158"/>
    </location>
</feature>
<feature type="compositionally biased region" description="Acidic residues" evidence="2">
    <location>
        <begin position="509"/>
        <end position="518"/>
    </location>
</feature>
<organism evidence="4 5">
    <name type="scientific">Athelia psychrophila</name>
    <dbReference type="NCBI Taxonomy" id="1759441"/>
    <lineage>
        <taxon>Eukaryota</taxon>
        <taxon>Fungi</taxon>
        <taxon>Dikarya</taxon>
        <taxon>Basidiomycota</taxon>
        <taxon>Agaricomycotina</taxon>
        <taxon>Agaricomycetes</taxon>
        <taxon>Agaricomycetidae</taxon>
        <taxon>Atheliales</taxon>
        <taxon>Atheliaceae</taxon>
        <taxon>Athelia</taxon>
    </lineage>
</organism>
<feature type="region of interest" description="Disordered" evidence="2">
    <location>
        <begin position="106"/>
        <end position="125"/>
    </location>
</feature>
<feature type="region of interest" description="Disordered" evidence="2">
    <location>
        <begin position="40"/>
        <end position="70"/>
    </location>
</feature>
<evidence type="ECO:0000313" key="5">
    <source>
        <dbReference type="Proteomes" id="UP000076532"/>
    </source>
</evidence>
<dbReference type="GO" id="GO:0000447">
    <property type="term" value="P:endonucleolytic cleavage in ITS1 to separate SSU-rRNA from 5.8S rRNA and LSU-rRNA from tricistronic rRNA transcript (SSU-rRNA, 5.8S rRNA, LSU-rRNA)"/>
    <property type="evidence" value="ECO:0007669"/>
    <property type="project" value="TreeGrafter"/>
</dbReference>
<evidence type="ECO:0000313" key="4">
    <source>
        <dbReference type="EMBL" id="KZP28476.1"/>
    </source>
</evidence>
<sequence length="689" mass="78265">MSSDSSDSDVEDVHALTINEHFTKAFEYKSEREELAKLKAKYGSDLDEDLEEDSEEAESEDEDGEELTPAVDAAIFRTLVRIKRKDPEIYQSEKGIFEDEQKRIAATNHVQSSRARKDKDKSKPLTIRQAALDSALLTTSRSPSPEPLPHAEEQRALRSETIAVFRSAAQDEDEDDDALFVPREKPTDEAARDEEEYRDFLEREVGEDLTKLVTIEDGIGAREGDGGSGSEDVEEPEVEETKKKKKKSKKKKGKGKEQAQETDQEFLMNYILNRGWIDRSVDRVPTYKEVVAVTTQGAPADDSGSERNENKLQDDLSGDEGFEELADRFETSYNFRFEEPDAATIKSYPRTLPSLVRREDTTRKDARERRKARKEEELLKRKEEVKRLKGLKMKDLRSKLERIGKEGGKNFEETAALQQLDLEGDWDPDAHDAQMAGLYGDDEADADGKPEWDDDIDIGDIYVSDGEEPFASSSKPKKKKEKKKKKKANEEEEDGVDVDVMDADVQRNDDDEEEWDGTEEMRKRKLDEYMDQIYGLDFNDMVGDMPTRFKYTSVQPQSFALTPAEILMATDTELNQYLSVKKYAPYRKDGNWDRTRGDRLKELKQSVAPRVSGVWGGAEVDGPNQGAGEVVKKRKGKKERMKLKAIEDEVPSTGKRKLDEAQDEQPGSGAEEGGKKKRRRHKKPAAAQE</sequence>
<feature type="region of interest" description="Disordered" evidence="2">
    <location>
        <begin position="132"/>
        <end position="263"/>
    </location>
</feature>
<evidence type="ECO:0000256" key="1">
    <source>
        <dbReference type="ARBA" id="ARBA00007473"/>
    </source>
</evidence>
<dbReference type="EMBL" id="KV417503">
    <property type="protein sequence ID" value="KZP28476.1"/>
    <property type="molecule type" value="Genomic_DNA"/>
</dbReference>
<dbReference type="GO" id="GO:0030686">
    <property type="term" value="C:90S preribosome"/>
    <property type="evidence" value="ECO:0007669"/>
    <property type="project" value="TreeGrafter"/>
</dbReference>
<feature type="region of interest" description="Disordered" evidence="2">
    <location>
        <begin position="614"/>
        <end position="689"/>
    </location>
</feature>